<evidence type="ECO:0000313" key="1">
    <source>
        <dbReference type="EMBL" id="EHR32013.1"/>
    </source>
</evidence>
<sequence length="236" mass="27443">MNEGEKVYKSESTSTSKFKGELNIGGELKTKFNVPFLSRLKFLFTGKIDVSYLRQKDSLTSITSTEISEFEKLKSRLTKMKSIQINDVQNSSTVLRMAGGYLRIIKGGIDDLDTREFKNVMDNYDGYDTYRIDDKRYVRFNNTAFVSNYKRNDLLTTNMTLYCIPVGEFEKERFDFLKYINEMENLFSTKTQTGDTLAEIYPPHIQYESKATINEFKQEDTVKLFDVVYASIDEEN</sequence>
<dbReference type="eggNOG" id="ENOG5033Z3H">
    <property type="taxonomic scope" value="Bacteria"/>
</dbReference>
<dbReference type="Proteomes" id="UP000003599">
    <property type="component" value="Unassembled WGS sequence"/>
</dbReference>
<dbReference type="HOGENOM" id="CLU_1060276_0_0_9"/>
<dbReference type="EMBL" id="AGEF01000014">
    <property type="protein sequence ID" value="EHR32013.1"/>
    <property type="molecule type" value="Genomic_DNA"/>
</dbReference>
<accession>H3NGA0</accession>
<dbReference type="AlphaFoldDB" id="H3NGA0"/>
<comment type="caution">
    <text evidence="1">The sequence shown here is derived from an EMBL/GenBank/DDBJ whole genome shotgun (WGS) entry which is preliminary data.</text>
</comment>
<keyword evidence="2" id="KW-1185">Reference proteome</keyword>
<reference evidence="1 2" key="1">
    <citation type="submission" date="2012-01" db="EMBL/GenBank/DDBJ databases">
        <title>The Genome Sequence of Dolosigranulum pigrum ATCC 51524.</title>
        <authorList>
            <consortium name="The Broad Institute Genome Sequencing Platform"/>
            <person name="Earl A."/>
            <person name="Ward D."/>
            <person name="Feldgarden M."/>
            <person name="Gevers D."/>
            <person name="Huys G."/>
            <person name="Young S.K."/>
            <person name="Zeng Q."/>
            <person name="Gargeya S."/>
            <person name="Fitzgerald M."/>
            <person name="Haas B."/>
            <person name="Abouelleil A."/>
            <person name="Alvarado L."/>
            <person name="Arachchi H.M."/>
            <person name="Berlin A."/>
            <person name="Chapman S.B."/>
            <person name="Gearin G."/>
            <person name="Goldberg J."/>
            <person name="Griggs A."/>
            <person name="Gujja S."/>
            <person name="Hansen M."/>
            <person name="Heiman D."/>
            <person name="Howarth C."/>
            <person name="Larimer J."/>
            <person name="Lui A."/>
            <person name="MacDonald P.J.P."/>
            <person name="McCowen C."/>
            <person name="Montmayeur A."/>
            <person name="Murphy C."/>
            <person name="Neiman D."/>
            <person name="Pearson M."/>
            <person name="Priest M."/>
            <person name="Roberts A."/>
            <person name="Saif S."/>
            <person name="Shea T."/>
            <person name="Sisk P."/>
            <person name="Stolte C."/>
            <person name="Sykes S."/>
            <person name="Wortman J."/>
            <person name="Nusbaum C."/>
            <person name="Birren B."/>
        </authorList>
    </citation>
    <scope>NUCLEOTIDE SEQUENCE [LARGE SCALE GENOMIC DNA]</scope>
    <source>
        <strain evidence="1 2">ATCC 51524</strain>
    </source>
</reference>
<protein>
    <submittedName>
        <fullName evidence="1">Uncharacterized protein</fullName>
    </submittedName>
</protein>
<organism evidence="1 2">
    <name type="scientific">Dolosigranulum pigrum ATCC 51524</name>
    <dbReference type="NCBI Taxonomy" id="883103"/>
    <lineage>
        <taxon>Bacteria</taxon>
        <taxon>Bacillati</taxon>
        <taxon>Bacillota</taxon>
        <taxon>Bacilli</taxon>
        <taxon>Lactobacillales</taxon>
        <taxon>Carnobacteriaceae</taxon>
        <taxon>Dolosigranulum</taxon>
    </lineage>
</organism>
<dbReference type="GeneID" id="42695004"/>
<dbReference type="RefSeq" id="WP_004636916.1">
    <property type="nucleotide sequence ID" value="NZ_JH601104.1"/>
</dbReference>
<gene>
    <name evidence="1" type="ORF">HMPREF9703_01581</name>
</gene>
<name>H3NGA0_9LACT</name>
<evidence type="ECO:0000313" key="2">
    <source>
        <dbReference type="Proteomes" id="UP000003599"/>
    </source>
</evidence>
<proteinExistence type="predicted"/>